<proteinExistence type="predicted"/>
<dbReference type="AlphaFoldDB" id="A0A8X6XQZ2"/>
<keyword evidence="2" id="KW-0282">Flagellum</keyword>
<dbReference type="InterPro" id="IPR007714">
    <property type="entry name" value="CFA20_dom"/>
</dbReference>
<keyword evidence="2" id="KW-0969">Cilium</keyword>
<evidence type="ECO:0000313" key="3">
    <source>
        <dbReference type="Proteomes" id="UP000886998"/>
    </source>
</evidence>
<evidence type="ECO:0000259" key="1">
    <source>
        <dbReference type="Pfam" id="PF05018"/>
    </source>
</evidence>
<dbReference type="Proteomes" id="UP000886998">
    <property type="component" value="Unassembled WGS sequence"/>
</dbReference>
<accession>A0A8X6XQZ2</accession>
<dbReference type="EMBL" id="BMAV01011681">
    <property type="protein sequence ID" value="GFY57696.1"/>
    <property type="molecule type" value="Genomic_DNA"/>
</dbReference>
<keyword evidence="3" id="KW-1185">Reference proteome</keyword>
<dbReference type="OrthoDB" id="7486196at2759"/>
<evidence type="ECO:0000313" key="2">
    <source>
        <dbReference type="EMBL" id="GFY57696.1"/>
    </source>
</evidence>
<dbReference type="InterPro" id="IPR040441">
    <property type="entry name" value="CFA20/CFAP20DC"/>
</dbReference>
<comment type="caution">
    <text evidence="2">The sequence shown here is derived from an EMBL/GenBank/DDBJ whole genome shotgun (WGS) entry which is preliminary data.</text>
</comment>
<organism evidence="2 3">
    <name type="scientific">Trichonephila inaurata madagascariensis</name>
    <dbReference type="NCBI Taxonomy" id="2747483"/>
    <lineage>
        <taxon>Eukaryota</taxon>
        <taxon>Metazoa</taxon>
        <taxon>Ecdysozoa</taxon>
        <taxon>Arthropoda</taxon>
        <taxon>Chelicerata</taxon>
        <taxon>Arachnida</taxon>
        <taxon>Araneae</taxon>
        <taxon>Araneomorphae</taxon>
        <taxon>Entelegynae</taxon>
        <taxon>Araneoidea</taxon>
        <taxon>Nephilidae</taxon>
        <taxon>Trichonephila</taxon>
        <taxon>Trichonephila inaurata</taxon>
    </lineage>
</organism>
<dbReference type="PANTHER" id="PTHR12458">
    <property type="entry name" value="ORF PROTEIN"/>
    <property type="match status" value="1"/>
</dbReference>
<sequence length="196" mass="22988">MFRNKLQSGLISLICGSGLDPLATWANHGKGCIKRITDEDIQTLVIEITSVQFCTTWISIPRDPKNVVGIRLPYLTMIIKYLKLPFCFEFVLMDSRNTKRRFRASNCQSGTIVSPLLCHMPLALDEGWNKIQIDLFSFTRQAYGTDFVEFLTLEIYANCRIRRIYFSDRWYREEELPHSYRMWKPTKKTKSRLSKD</sequence>
<keyword evidence="2" id="KW-0966">Cell projection</keyword>
<protein>
    <submittedName>
        <fullName evidence="2">Cilia- and flagella-associated protein 20</fullName>
    </submittedName>
</protein>
<name>A0A8X6XQZ2_9ARAC</name>
<feature type="domain" description="CFA20" evidence="1">
    <location>
        <begin position="1"/>
        <end position="182"/>
    </location>
</feature>
<reference evidence="2" key="1">
    <citation type="submission" date="2020-08" db="EMBL/GenBank/DDBJ databases">
        <title>Multicomponent nature underlies the extraordinary mechanical properties of spider dragline silk.</title>
        <authorList>
            <person name="Kono N."/>
            <person name="Nakamura H."/>
            <person name="Mori M."/>
            <person name="Yoshida Y."/>
            <person name="Ohtoshi R."/>
            <person name="Malay A.D."/>
            <person name="Moran D.A.P."/>
            <person name="Tomita M."/>
            <person name="Numata K."/>
            <person name="Arakawa K."/>
        </authorList>
    </citation>
    <scope>NUCLEOTIDE SEQUENCE</scope>
</reference>
<dbReference type="Pfam" id="PF05018">
    <property type="entry name" value="CFA20_dom"/>
    <property type="match status" value="1"/>
</dbReference>
<gene>
    <name evidence="2" type="primary">Bug22</name>
    <name evidence="2" type="ORF">TNIN_463681</name>
</gene>